<evidence type="ECO:0000256" key="4">
    <source>
        <dbReference type="ARBA" id="ARBA00023136"/>
    </source>
</evidence>
<organism evidence="7 8">
    <name type="scientific">Robiginitalea myxolifaciens</name>
    <dbReference type="NCBI Taxonomy" id="400055"/>
    <lineage>
        <taxon>Bacteria</taxon>
        <taxon>Pseudomonadati</taxon>
        <taxon>Bacteroidota</taxon>
        <taxon>Flavobacteriia</taxon>
        <taxon>Flavobacteriales</taxon>
        <taxon>Flavobacteriaceae</taxon>
        <taxon>Robiginitalea</taxon>
    </lineage>
</organism>
<evidence type="ECO:0000313" key="8">
    <source>
        <dbReference type="Proteomes" id="UP000199534"/>
    </source>
</evidence>
<sequence length="189" mass="21556">MLFFAIAWASTKHMESFLSNYQNELLTTLVCIIIILISRTLALKTIRRIGRISSLNEVRTRLISKYILIMHSVLLIVALVFIWGINIKDLGLIFSSVFAVIGVALFATWSILSNVTAGIILFFSFPYKIGDRIRIHDKELEEKVDYTIEDIRGFHVHLRKPGGELVTYPNSLFLQKAVTQLPPEIDSEF</sequence>
<gene>
    <name evidence="7" type="ORF">SAMN04490243_2029</name>
</gene>
<keyword evidence="2 5" id="KW-0812">Transmembrane</keyword>
<dbReference type="GO" id="GO:0008381">
    <property type="term" value="F:mechanosensitive monoatomic ion channel activity"/>
    <property type="evidence" value="ECO:0007669"/>
    <property type="project" value="InterPro"/>
</dbReference>
<dbReference type="InterPro" id="IPR010920">
    <property type="entry name" value="LSM_dom_sf"/>
</dbReference>
<reference evidence="7 8" key="1">
    <citation type="submission" date="2016-10" db="EMBL/GenBank/DDBJ databases">
        <authorList>
            <person name="de Groot N.N."/>
        </authorList>
    </citation>
    <scope>NUCLEOTIDE SEQUENCE [LARGE SCALE GENOMIC DNA]</scope>
    <source>
        <strain evidence="7 8">DSM 21019</strain>
    </source>
</reference>
<dbReference type="SUPFAM" id="SSF50182">
    <property type="entry name" value="Sm-like ribonucleoproteins"/>
    <property type="match status" value="1"/>
</dbReference>
<keyword evidence="3 5" id="KW-1133">Transmembrane helix</keyword>
<keyword evidence="4 5" id="KW-0472">Membrane</keyword>
<comment type="subcellular location">
    <subcellularLocation>
        <location evidence="1">Membrane</location>
    </subcellularLocation>
</comment>
<evidence type="ECO:0000313" key="7">
    <source>
        <dbReference type="EMBL" id="SFR48114.1"/>
    </source>
</evidence>
<evidence type="ECO:0000256" key="2">
    <source>
        <dbReference type="ARBA" id="ARBA00022692"/>
    </source>
</evidence>
<accession>A0A1I6H0Z5</accession>
<evidence type="ECO:0000256" key="1">
    <source>
        <dbReference type="ARBA" id="ARBA00004370"/>
    </source>
</evidence>
<dbReference type="AlphaFoldDB" id="A0A1I6H0Z5"/>
<protein>
    <submittedName>
        <fullName evidence="7">Mechanosensitive ion channel</fullName>
    </submittedName>
</protein>
<dbReference type="Gene3D" id="2.30.30.60">
    <property type="match status" value="1"/>
</dbReference>
<name>A0A1I6H0Z5_9FLAO</name>
<dbReference type="Pfam" id="PF00924">
    <property type="entry name" value="MS_channel_2nd"/>
    <property type="match status" value="1"/>
</dbReference>
<feature type="transmembrane region" description="Helical" evidence="5">
    <location>
        <begin position="25"/>
        <end position="46"/>
    </location>
</feature>
<feature type="transmembrane region" description="Helical" evidence="5">
    <location>
        <begin position="92"/>
        <end position="125"/>
    </location>
</feature>
<evidence type="ECO:0000256" key="5">
    <source>
        <dbReference type="SAM" id="Phobius"/>
    </source>
</evidence>
<dbReference type="InterPro" id="IPR006685">
    <property type="entry name" value="MscS_channel_2nd"/>
</dbReference>
<dbReference type="InterPro" id="IPR023408">
    <property type="entry name" value="MscS_beta-dom_sf"/>
</dbReference>
<evidence type="ECO:0000256" key="3">
    <source>
        <dbReference type="ARBA" id="ARBA00022989"/>
    </source>
</evidence>
<evidence type="ECO:0000259" key="6">
    <source>
        <dbReference type="Pfam" id="PF00924"/>
    </source>
</evidence>
<dbReference type="InterPro" id="IPR045275">
    <property type="entry name" value="MscS_archaea/bacteria_type"/>
</dbReference>
<dbReference type="PANTHER" id="PTHR30221:SF8">
    <property type="entry name" value="SMALL-CONDUCTANCE MECHANOSENSITIVE CHANNEL"/>
    <property type="match status" value="1"/>
</dbReference>
<dbReference type="RefSeq" id="WP_245759803.1">
    <property type="nucleotide sequence ID" value="NZ_FOYQ01000002.1"/>
</dbReference>
<keyword evidence="8" id="KW-1185">Reference proteome</keyword>
<dbReference type="EMBL" id="FOYQ01000002">
    <property type="protein sequence ID" value="SFR48114.1"/>
    <property type="molecule type" value="Genomic_DNA"/>
</dbReference>
<feature type="domain" description="Mechanosensitive ion channel MscS" evidence="6">
    <location>
        <begin position="111"/>
        <end position="179"/>
    </location>
</feature>
<dbReference type="GO" id="GO:0016020">
    <property type="term" value="C:membrane"/>
    <property type="evidence" value="ECO:0007669"/>
    <property type="project" value="UniProtKB-SubCell"/>
</dbReference>
<proteinExistence type="predicted"/>
<dbReference type="PANTHER" id="PTHR30221">
    <property type="entry name" value="SMALL-CONDUCTANCE MECHANOSENSITIVE CHANNEL"/>
    <property type="match status" value="1"/>
</dbReference>
<dbReference type="STRING" id="400055.SAMN04490243_2029"/>
<dbReference type="Proteomes" id="UP000199534">
    <property type="component" value="Unassembled WGS sequence"/>
</dbReference>
<feature type="transmembrane region" description="Helical" evidence="5">
    <location>
        <begin position="66"/>
        <end position="86"/>
    </location>
</feature>